<dbReference type="AlphaFoldDB" id="A0A831LIT7"/>
<feature type="non-terminal residue" evidence="1">
    <location>
        <position position="116"/>
    </location>
</feature>
<sequence length="116" mass="13712">MAQIRLRRAYDPPGKDDGTRILVDRVWPRGVSKEDLQIDFWAKNIAPSTELRRWFGHDPDKWSEFRRRYFNELDHNGEAVEELLSKVEGKRLTLVYGARDEQHNNAVALKEYLSEK</sequence>
<comment type="caution">
    <text evidence="1">The sequence shown here is derived from an EMBL/GenBank/DDBJ whole genome shotgun (WGS) entry which is preliminary data.</text>
</comment>
<organism evidence="1">
    <name type="scientific">Geoalkalibacter subterraneus</name>
    <dbReference type="NCBI Taxonomy" id="483547"/>
    <lineage>
        <taxon>Bacteria</taxon>
        <taxon>Pseudomonadati</taxon>
        <taxon>Thermodesulfobacteriota</taxon>
        <taxon>Desulfuromonadia</taxon>
        <taxon>Desulfuromonadales</taxon>
        <taxon>Geoalkalibacteraceae</taxon>
        <taxon>Geoalkalibacter</taxon>
    </lineage>
</organism>
<dbReference type="Pfam" id="PF22752">
    <property type="entry name" value="DUF488-N3i"/>
    <property type="match status" value="1"/>
</dbReference>
<reference evidence="1" key="1">
    <citation type="journal article" date="2020" name="mSystems">
        <title>Genome- and Community-Level Interaction Insights into Carbon Utilization and Element Cycling Functions of Hydrothermarchaeota in Hydrothermal Sediment.</title>
        <authorList>
            <person name="Zhou Z."/>
            <person name="Liu Y."/>
            <person name="Xu W."/>
            <person name="Pan J."/>
            <person name="Luo Z.H."/>
            <person name="Li M."/>
        </authorList>
    </citation>
    <scope>NUCLEOTIDE SEQUENCE [LARGE SCALE GENOMIC DNA]</scope>
    <source>
        <strain evidence="1">SpSt-1220</strain>
    </source>
</reference>
<dbReference type="Proteomes" id="UP000886162">
    <property type="component" value="Unassembled WGS sequence"/>
</dbReference>
<name>A0A831LIT7_9BACT</name>
<proteinExistence type="predicted"/>
<dbReference type="InterPro" id="IPR052552">
    <property type="entry name" value="YeaO-like"/>
</dbReference>
<evidence type="ECO:0000313" key="1">
    <source>
        <dbReference type="EMBL" id="HDR46738.1"/>
    </source>
</evidence>
<dbReference type="EMBL" id="DSDO01000239">
    <property type="protein sequence ID" value="HDR46738.1"/>
    <property type="molecule type" value="Genomic_DNA"/>
</dbReference>
<accession>A0A831LIT7</accession>
<gene>
    <name evidence="1" type="ORF">ENN94_03455</name>
</gene>
<dbReference type="PANTHER" id="PTHR36849:SF1">
    <property type="entry name" value="CYTOPLASMIC PROTEIN"/>
    <property type="match status" value="1"/>
</dbReference>
<dbReference type="PANTHER" id="PTHR36849">
    <property type="entry name" value="CYTOPLASMIC PROTEIN-RELATED"/>
    <property type="match status" value="1"/>
</dbReference>
<protein>
    <submittedName>
        <fullName evidence="1">DUF488 domain-containing protein</fullName>
    </submittedName>
</protein>